<dbReference type="RefSeq" id="WP_166916202.1">
    <property type="nucleotide sequence ID" value="NZ_CP050253.1"/>
</dbReference>
<organism evidence="1 2">
    <name type="scientific">Zophobihabitans entericus</name>
    <dbReference type="NCBI Taxonomy" id="1635327"/>
    <lineage>
        <taxon>Bacteria</taxon>
        <taxon>Pseudomonadati</taxon>
        <taxon>Pseudomonadota</taxon>
        <taxon>Gammaproteobacteria</taxon>
        <taxon>Orbales</taxon>
        <taxon>Orbaceae</taxon>
        <taxon>Zophobihabitans</taxon>
    </lineage>
</organism>
<accession>A0A6G9IC55</accession>
<dbReference type="AlphaFoldDB" id="A0A6G9IC55"/>
<evidence type="ECO:0000313" key="1">
    <source>
        <dbReference type="EMBL" id="QIQ21412.1"/>
    </source>
</evidence>
<evidence type="ECO:0000313" key="2">
    <source>
        <dbReference type="Proteomes" id="UP000501168"/>
    </source>
</evidence>
<dbReference type="KEGG" id="orb:IPMB12_06745"/>
<gene>
    <name evidence="1" type="ORF">IPMB12_06745</name>
</gene>
<protein>
    <submittedName>
        <fullName evidence="1">Uncharacterized protein</fullName>
    </submittedName>
</protein>
<dbReference type="Proteomes" id="UP000501168">
    <property type="component" value="Chromosome"/>
</dbReference>
<dbReference type="InParanoid" id="A0A6G9IC55"/>
<reference evidence="1 2" key="1">
    <citation type="submission" date="2020-03" db="EMBL/GenBank/DDBJ databases">
        <title>Complete genome sequence of Orbus sp. IPMB12 (BCRC 80908).</title>
        <authorList>
            <person name="Lo W.-S."/>
            <person name="Chang T.-H."/>
            <person name="Kuo C.-H."/>
        </authorList>
    </citation>
    <scope>NUCLEOTIDE SEQUENCE [LARGE SCALE GENOMIC DNA]</scope>
    <source>
        <strain evidence="1 2">IPMB12</strain>
    </source>
</reference>
<name>A0A6G9IC55_9GAMM</name>
<dbReference type="EMBL" id="CP050253">
    <property type="protein sequence ID" value="QIQ21412.1"/>
    <property type="molecule type" value="Genomic_DNA"/>
</dbReference>
<proteinExistence type="predicted"/>
<keyword evidence="2" id="KW-1185">Reference proteome</keyword>
<sequence>MTDTLFKFKVPPYRSWDLSVYIYLRYDTSQFYLVIANRVNDPDCPKTLELRDEKSSITITIKSKANYCILEKSQVSQ</sequence>